<feature type="domain" description="DUF4283" evidence="2">
    <location>
        <begin position="436"/>
        <end position="514"/>
    </location>
</feature>
<comment type="caution">
    <text evidence="3">The sequence shown here is derived from an EMBL/GenBank/DDBJ whole genome shotgun (WGS) entry which is preliminary data.</text>
</comment>
<feature type="compositionally biased region" description="Polar residues" evidence="1">
    <location>
        <begin position="629"/>
        <end position="638"/>
    </location>
</feature>
<dbReference type="AlphaFoldDB" id="A0A4U5QDC6"/>
<evidence type="ECO:0000256" key="1">
    <source>
        <dbReference type="SAM" id="MobiDB-lite"/>
    </source>
</evidence>
<dbReference type="Gene3D" id="3.60.10.10">
    <property type="entry name" value="Endonuclease/exonuclease/phosphatase"/>
    <property type="match status" value="1"/>
</dbReference>
<evidence type="ECO:0000313" key="3">
    <source>
        <dbReference type="EMBL" id="TKS08434.1"/>
    </source>
</evidence>
<reference evidence="3" key="1">
    <citation type="submission" date="2018-10" db="EMBL/GenBank/DDBJ databases">
        <title>Population genomic analysis revealed the cold adaptation of white poplar.</title>
        <authorList>
            <person name="Liu Y.-J."/>
        </authorList>
    </citation>
    <scope>NUCLEOTIDE SEQUENCE [LARGE SCALE GENOMIC DNA]</scope>
    <source>
        <strain evidence="3">PAL-ZL1</strain>
    </source>
</reference>
<evidence type="ECO:0000259" key="2">
    <source>
        <dbReference type="Pfam" id="PF14111"/>
    </source>
</evidence>
<proteinExistence type="predicted"/>
<dbReference type="EMBL" id="RCHU01000296">
    <property type="protein sequence ID" value="TKS08434.1"/>
    <property type="molecule type" value="Genomic_DNA"/>
</dbReference>
<organism evidence="3">
    <name type="scientific">Populus alba</name>
    <name type="common">White poplar</name>
    <dbReference type="NCBI Taxonomy" id="43335"/>
    <lineage>
        <taxon>Eukaryota</taxon>
        <taxon>Viridiplantae</taxon>
        <taxon>Streptophyta</taxon>
        <taxon>Embryophyta</taxon>
        <taxon>Tracheophyta</taxon>
        <taxon>Spermatophyta</taxon>
        <taxon>Magnoliopsida</taxon>
        <taxon>eudicotyledons</taxon>
        <taxon>Gunneridae</taxon>
        <taxon>Pentapetalae</taxon>
        <taxon>rosids</taxon>
        <taxon>fabids</taxon>
        <taxon>Malpighiales</taxon>
        <taxon>Salicaceae</taxon>
        <taxon>Saliceae</taxon>
        <taxon>Populus</taxon>
    </lineage>
</organism>
<protein>
    <recommendedName>
        <fullName evidence="2">DUF4283 domain-containing protein</fullName>
    </recommendedName>
</protein>
<sequence>MQQWLPRLELLFFWNPDTVQVDLLSSSAQAIHLSISCLISQLKFKATFVYGFNSITAKRPLWEELRRWNSNHPWLVLGDFNSLLSSSDKHNGEVVSAYEVSDFSDYCFDIGLRDATYTGCHYTWSNGMVWSKLDRVLTNPFWSSLHSSAHVHFATPGAFSDHSPAAVKLDSYVQGRRNFKFFNMWAAHDQFLGVVSFCWLTQVYGTPMYILCRKLKLLKGPLKELNRLHFSHISERVSSLESHLDQIQSAFQHDRDNQSLFEQDKALRSKLSSLKFAEHQFFSQKIKCKFLQDSDRGSKFFHALMRHNHRRNFIPATTCSNGRITTSLKEVGDVFVAYYSQLLGSSQSTIPLDSATIQCGPCLSSSSQGSLLSPCVSSAPPPPGAGITPGPSISKWRDVLFSNRTSCTRLKNFSLNHLSKSCDISHEDIMSQFDIWNVCVVGYISGRSPGFKALNGIISTVWKTEATLTIHETGWLIYRFKTEEEKLIVLRGGPYLVYGRPLVLMPMSKFFDFSSEEMSRVPVWVKFPCLPLCCWSPICLSKIASVIGKPIQCDQLTSNLSRMSYARVLIEIDLLEELRHFVEISLPDGLALHQKVVYESLPKYCNFCHVLGHSRLLCPKAAAASNLVSSSHPQTQAAPSAKGNAFSRLGPQISHQDAPPTPPVQSQCKHSKKSGPSPKGKEVAVSKTRVDAPSSPICPEIVWPLPPSIPVPLVVPSCDGDGLAPPPNVVPVVAQVSAVETSHPVAMAGKTDIAPSLDVSARNGVRTRNQKNRDRGGRVPPSSTLP</sequence>
<feature type="region of interest" description="Disordered" evidence="1">
    <location>
        <begin position="757"/>
        <end position="786"/>
    </location>
</feature>
<dbReference type="Pfam" id="PF14111">
    <property type="entry name" value="DUF4283"/>
    <property type="match status" value="1"/>
</dbReference>
<gene>
    <name evidence="3" type="ORF">D5086_0000103150</name>
</gene>
<dbReference type="SUPFAM" id="SSF56219">
    <property type="entry name" value="DNase I-like"/>
    <property type="match status" value="1"/>
</dbReference>
<dbReference type="InterPro" id="IPR036691">
    <property type="entry name" value="Endo/exonu/phosph_ase_sf"/>
</dbReference>
<dbReference type="STRING" id="43335.A0A4U5QDC6"/>
<dbReference type="InterPro" id="IPR040256">
    <property type="entry name" value="At4g02000-like"/>
</dbReference>
<dbReference type="PANTHER" id="PTHR31286">
    <property type="entry name" value="GLYCINE-RICH CELL WALL STRUCTURAL PROTEIN 1.8-LIKE"/>
    <property type="match status" value="1"/>
</dbReference>
<accession>A0A4U5QDC6</accession>
<dbReference type="PANTHER" id="PTHR31286:SF180">
    <property type="entry name" value="OS10G0362600 PROTEIN"/>
    <property type="match status" value="1"/>
</dbReference>
<feature type="compositionally biased region" description="Basic and acidic residues" evidence="1">
    <location>
        <begin position="679"/>
        <end position="690"/>
    </location>
</feature>
<name>A0A4U5QDC6_POPAL</name>
<dbReference type="InterPro" id="IPR025558">
    <property type="entry name" value="DUF4283"/>
</dbReference>
<feature type="region of interest" description="Disordered" evidence="1">
    <location>
        <begin position="629"/>
        <end position="692"/>
    </location>
</feature>